<accession>A0A6J3LRZ0</accession>
<feature type="compositionally biased region" description="Basic and acidic residues" evidence="1">
    <location>
        <begin position="52"/>
        <end position="82"/>
    </location>
</feature>
<dbReference type="OrthoDB" id="3942661at2759"/>
<dbReference type="AlphaFoldDB" id="A0A6J3LRZ0"/>
<organism evidence="3">
    <name type="scientific">Dissoconium aciculare CBS 342.82</name>
    <dbReference type="NCBI Taxonomy" id="1314786"/>
    <lineage>
        <taxon>Eukaryota</taxon>
        <taxon>Fungi</taxon>
        <taxon>Dikarya</taxon>
        <taxon>Ascomycota</taxon>
        <taxon>Pezizomycotina</taxon>
        <taxon>Dothideomycetes</taxon>
        <taxon>Dothideomycetidae</taxon>
        <taxon>Mycosphaerellales</taxon>
        <taxon>Dissoconiaceae</taxon>
        <taxon>Dissoconium</taxon>
    </lineage>
</organism>
<reference evidence="3" key="2">
    <citation type="submission" date="2020-04" db="EMBL/GenBank/DDBJ databases">
        <authorList>
            <consortium name="NCBI Genome Project"/>
        </authorList>
    </citation>
    <scope>NUCLEOTIDE SEQUENCE</scope>
    <source>
        <strain evidence="3">CBS 342.82</strain>
    </source>
</reference>
<evidence type="ECO:0000313" key="3">
    <source>
        <dbReference type="RefSeq" id="XP_033455601.1"/>
    </source>
</evidence>
<sequence>MPAAMPPPAPRAQSRALTSKQAKSFYRSRNSSNVSVLETRWLHRAIELEQRAERAQEQEKRRAEAAKKKKKAEKDQADKALKEQAMLGTQRRLDRFGHKSSQLHMGKFFGRPTTGDDGSNDPVAVSAKETSADEEEEDSDDFGDDEIDDDALLDALEEESKHDVPAQKDNITAETPLVKESFTASLLMPPPPARSVPPPVVRPTRVPATGSMSNSPVDPVEPELVATRASTIIDNAMMDDIASFWDELDSSTQIARDLSYMPPETAETSVAEIADFELTKDITTKSTGWRDTSFSSTESFDFTAEDLDILDVADTRLVQEPERVIVAPRLGASMTTQQPPTTVSVHCRSTQVISISPPPPLHVTVNIHQVNQVPNQITKNLIGGFSATQLESLIDDDLQLTQMEDG</sequence>
<dbReference type="RefSeq" id="XP_033455601.1">
    <property type="nucleotide sequence ID" value="XM_033603501.1"/>
</dbReference>
<feature type="compositionally biased region" description="Pro residues" evidence="1">
    <location>
        <begin position="1"/>
        <end position="10"/>
    </location>
</feature>
<evidence type="ECO:0000313" key="2">
    <source>
        <dbReference type="Proteomes" id="UP000504637"/>
    </source>
</evidence>
<reference evidence="3" key="1">
    <citation type="submission" date="2020-01" db="EMBL/GenBank/DDBJ databases">
        <authorList>
            <consortium name="DOE Joint Genome Institute"/>
            <person name="Haridas S."/>
            <person name="Albert R."/>
            <person name="Binder M."/>
            <person name="Bloem J."/>
            <person name="Labutti K."/>
            <person name="Salamov A."/>
            <person name="Andreopoulos B."/>
            <person name="Baker S.E."/>
            <person name="Barry K."/>
            <person name="Bills G."/>
            <person name="Bluhm B.H."/>
            <person name="Cannon C."/>
            <person name="Castanera R."/>
            <person name="Culley D.E."/>
            <person name="Daum C."/>
            <person name="Ezra D."/>
            <person name="Gonzalez J.B."/>
            <person name="Henrissat B."/>
            <person name="Kuo A."/>
            <person name="Liang C."/>
            <person name="Lipzen A."/>
            <person name="Lutzoni F."/>
            <person name="Magnuson J."/>
            <person name="Mondo S."/>
            <person name="Nolan M."/>
            <person name="Ohm R."/>
            <person name="Pangilinan J."/>
            <person name="Park H.-J."/>
            <person name="Ramirez L."/>
            <person name="Alfaro M."/>
            <person name="Sun H."/>
            <person name="Tritt A."/>
            <person name="Yoshinaga Y."/>
            <person name="Zwiers L.-H."/>
            <person name="Turgeon B.G."/>
            <person name="Goodwin S.B."/>
            <person name="Spatafora J.W."/>
            <person name="Crous P.W."/>
            <person name="Grigoriev I.V."/>
        </authorList>
    </citation>
    <scope>NUCLEOTIDE SEQUENCE</scope>
    <source>
        <strain evidence="3">CBS 342.82</strain>
    </source>
</reference>
<name>A0A6J3LRZ0_9PEZI</name>
<dbReference type="Proteomes" id="UP000504637">
    <property type="component" value="Unplaced"/>
</dbReference>
<evidence type="ECO:0000256" key="1">
    <source>
        <dbReference type="SAM" id="MobiDB-lite"/>
    </source>
</evidence>
<feature type="compositionally biased region" description="Polar residues" evidence="1">
    <location>
        <begin position="15"/>
        <end position="33"/>
    </location>
</feature>
<feature type="compositionally biased region" description="Acidic residues" evidence="1">
    <location>
        <begin position="132"/>
        <end position="157"/>
    </location>
</feature>
<reference evidence="3" key="3">
    <citation type="submission" date="2025-08" db="UniProtKB">
        <authorList>
            <consortium name="RefSeq"/>
        </authorList>
    </citation>
    <scope>IDENTIFICATION</scope>
    <source>
        <strain evidence="3">CBS 342.82</strain>
    </source>
</reference>
<keyword evidence="2" id="KW-1185">Reference proteome</keyword>
<feature type="region of interest" description="Disordered" evidence="1">
    <location>
        <begin position="1"/>
        <end position="33"/>
    </location>
</feature>
<gene>
    <name evidence="3" type="ORF">K489DRAFT_374190</name>
</gene>
<protein>
    <submittedName>
        <fullName evidence="3">Uncharacterized protein</fullName>
    </submittedName>
</protein>
<dbReference type="GeneID" id="54361301"/>
<proteinExistence type="predicted"/>
<feature type="region of interest" description="Disordered" evidence="1">
    <location>
        <begin position="52"/>
        <end position="164"/>
    </location>
</feature>